<keyword evidence="1" id="KW-0067">ATP-binding</keyword>
<gene>
    <name evidence="1" type="ORF">Tci_536426</name>
</gene>
<organism evidence="1">
    <name type="scientific">Tanacetum cinerariifolium</name>
    <name type="common">Dalmatian daisy</name>
    <name type="synonym">Chrysanthemum cinerariifolium</name>
    <dbReference type="NCBI Taxonomy" id="118510"/>
    <lineage>
        <taxon>Eukaryota</taxon>
        <taxon>Viridiplantae</taxon>
        <taxon>Streptophyta</taxon>
        <taxon>Embryophyta</taxon>
        <taxon>Tracheophyta</taxon>
        <taxon>Spermatophyta</taxon>
        <taxon>Magnoliopsida</taxon>
        <taxon>eudicotyledons</taxon>
        <taxon>Gunneridae</taxon>
        <taxon>Pentapetalae</taxon>
        <taxon>asterids</taxon>
        <taxon>campanulids</taxon>
        <taxon>Asterales</taxon>
        <taxon>Asteraceae</taxon>
        <taxon>Asteroideae</taxon>
        <taxon>Anthemideae</taxon>
        <taxon>Anthemidinae</taxon>
        <taxon>Tanacetum</taxon>
    </lineage>
</organism>
<accession>A0A699IIH9</accession>
<sequence length="235" mass="27923">MPRKSSENYKNTRHYIPKISQEFCSPMKEKLRNLEERYIHEGQMVFDNFTDLNYVRSLFHFVEFECLLEINEQVCPCFILEFYSQYRLSYFDEGQMFVEFIIQNQYFSFTLEDFPQILRLPYEGTCVFSNRWSLDELVFGAPSKVPYQIILPFPDDIISYVREDKEGQVTRIRHQKEVESEKFKGIIAREEVVLLLPPPPSINHPHLISTMMMTMEMTKGPRVQALFPPFAMSIP</sequence>
<keyword evidence="1" id="KW-0378">Hydrolase</keyword>
<dbReference type="EMBL" id="BKCJ010304648">
    <property type="protein sequence ID" value="GEZ64453.1"/>
    <property type="molecule type" value="Genomic_DNA"/>
</dbReference>
<dbReference type="AlphaFoldDB" id="A0A699IIH9"/>
<name>A0A699IIH9_TANCI</name>
<keyword evidence="1" id="KW-0347">Helicase</keyword>
<reference evidence="1" key="1">
    <citation type="journal article" date="2019" name="Sci. Rep.">
        <title>Draft genome of Tanacetum cinerariifolium, the natural source of mosquito coil.</title>
        <authorList>
            <person name="Yamashiro T."/>
            <person name="Shiraishi A."/>
            <person name="Satake H."/>
            <person name="Nakayama K."/>
        </authorList>
    </citation>
    <scope>NUCLEOTIDE SEQUENCE</scope>
</reference>
<dbReference type="GO" id="GO:0004386">
    <property type="term" value="F:helicase activity"/>
    <property type="evidence" value="ECO:0007669"/>
    <property type="project" value="UniProtKB-KW"/>
</dbReference>
<comment type="caution">
    <text evidence="1">The sequence shown here is derived from an EMBL/GenBank/DDBJ whole genome shotgun (WGS) entry which is preliminary data.</text>
</comment>
<evidence type="ECO:0000313" key="1">
    <source>
        <dbReference type="EMBL" id="GEZ64453.1"/>
    </source>
</evidence>
<keyword evidence="1" id="KW-0547">Nucleotide-binding</keyword>
<proteinExistence type="predicted"/>
<protein>
    <submittedName>
        <fullName evidence="1">DNA helicase Pif1-like protein</fullName>
    </submittedName>
</protein>